<dbReference type="SUPFAM" id="SSF56219">
    <property type="entry name" value="DNase I-like"/>
    <property type="match status" value="1"/>
</dbReference>
<evidence type="ECO:0000256" key="5">
    <source>
        <dbReference type="PIRSR" id="PIRSR604808-1"/>
    </source>
</evidence>
<dbReference type="PANTHER" id="PTHR22748">
    <property type="entry name" value="AP ENDONUCLEASE"/>
    <property type="match status" value="1"/>
</dbReference>
<feature type="site" description="Interaction with DNA substrate" evidence="7">
    <location>
        <position position="247"/>
    </location>
</feature>
<dbReference type="InterPro" id="IPR020847">
    <property type="entry name" value="AP_endonuclease_F1_BS"/>
</dbReference>
<dbReference type="GO" id="GO:0006284">
    <property type="term" value="P:base-excision repair"/>
    <property type="evidence" value="ECO:0007669"/>
    <property type="project" value="TreeGrafter"/>
</dbReference>
<dbReference type="CDD" id="cd09085">
    <property type="entry name" value="Mth212-like_AP-endo"/>
    <property type="match status" value="1"/>
</dbReference>
<sequence>MTRRLISWNVNGIRAWQKKGAVDWFIQEQPDIFCLQETKAHREQLNVSLTDVEGYHAYFASAERKGYSGVAVYTKEQPKSVTAGFGVERFDREGRTLVLEYDAFTLLNVYFPNGQSSEERLQYKMDFYEAFLLYIETVKAQGKNLVICGDVNTAHTEIDLARPKANEKTSGFLPQERAWIDKLCAHGYVDTFRMFTPEPDHYTWWSYRARARERNVGWRIDYFWVNEAFKQQVTAAFILPDVMGSDHCPLGIEVSV</sequence>
<dbReference type="InterPro" id="IPR036691">
    <property type="entry name" value="Endo/exonu/phosph_ase_sf"/>
</dbReference>
<evidence type="ECO:0000256" key="7">
    <source>
        <dbReference type="PIRSR" id="PIRSR604808-3"/>
    </source>
</evidence>
<reference evidence="9 10" key="1">
    <citation type="submission" date="2017-10" db="EMBL/GenBank/DDBJ databases">
        <title>Novel microbial diversity and functional potential in the marine mammal oral microbiome.</title>
        <authorList>
            <person name="Dudek N.K."/>
            <person name="Sun C.L."/>
            <person name="Burstein D."/>
            <person name="Kantor R.S."/>
            <person name="Aliaga Goltsman D.S."/>
            <person name="Bik E.M."/>
            <person name="Thomas B.C."/>
            <person name="Banfield J.F."/>
            <person name="Relman D.A."/>
        </authorList>
    </citation>
    <scope>NUCLEOTIDE SEQUENCE [LARGE SCALE GENOMIC DNA]</scope>
    <source>
        <strain evidence="9">DOLJORAL78_47_16</strain>
    </source>
</reference>
<comment type="cofactor">
    <cofactor evidence="6">
        <name>Mg(2+)</name>
        <dbReference type="ChEBI" id="CHEBI:18420"/>
    </cofactor>
    <cofactor evidence="6">
        <name>Mn(2+)</name>
        <dbReference type="ChEBI" id="CHEBI:29035"/>
    </cofactor>
    <text evidence="6">Probably binds two magnesium or manganese ions per subunit.</text>
</comment>
<feature type="binding site" evidence="6">
    <location>
        <position position="150"/>
    </location>
    <ligand>
        <name>Mg(2+)</name>
        <dbReference type="ChEBI" id="CHEBI:18420"/>
        <label>1</label>
    </ligand>
</feature>
<protein>
    <submittedName>
        <fullName evidence="9">Exodeoxyribonuclease III</fullName>
    </submittedName>
</protein>
<feature type="active site" description="Proton donor/acceptor" evidence="5">
    <location>
        <position position="150"/>
    </location>
</feature>
<evidence type="ECO:0000256" key="4">
    <source>
        <dbReference type="ARBA" id="ARBA00022842"/>
    </source>
</evidence>
<dbReference type="GO" id="GO:0008311">
    <property type="term" value="F:double-stranded DNA 3'-5' DNA exonuclease activity"/>
    <property type="evidence" value="ECO:0007669"/>
    <property type="project" value="TreeGrafter"/>
</dbReference>
<evidence type="ECO:0000313" key="10">
    <source>
        <dbReference type="Proteomes" id="UP000230821"/>
    </source>
</evidence>
<keyword evidence="2 6" id="KW-0479">Metal-binding</keyword>
<evidence type="ECO:0000256" key="3">
    <source>
        <dbReference type="ARBA" id="ARBA00022801"/>
    </source>
</evidence>
<keyword evidence="3" id="KW-0378">Hydrolase</keyword>
<evidence type="ECO:0000256" key="2">
    <source>
        <dbReference type="ARBA" id="ARBA00022723"/>
    </source>
</evidence>
<dbReference type="GO" id="GO:0003906">
    <property type="term" value="F:DNA-(apurinic or apyrimidinic site) endonuclease activity"/>
    <property type="evidence" value="ECO:0007669"/>
    <property type="project" value="TreeGrafter"/>
</dbReference>
<feature type="binding site" evidence="6">
    <location>
        <position position="152"/>
    </location>
    <ligand>
        <name>Mg(2+)</name>
        <dbReference type="ChEBI" id="CHEBI:18420"/>
        <label>1</label>
    </ligand>
</feature>
<dbReference type="InterPro" id="IPR005135">
    <property type="entry name" value="Endo/exonuclease/phosphatase"/>
</dbReference>
<feature type="domain" description="Endonuclease/exonuclease/phosphatase" evidence="8">
    <location>
        <begin position="6"/>
        <end position="247"/>
    </location>
</feature>
<feature type="site" description="Transition state stabilizer" evidence="7">
    <location>
        <position position="152"/>
    </location>
</feature>
<dbReference type="NCBIfam" id="TIGR00633">
    <property type="entry name" value="xth"/>
    <property type="match status" value="1"/>
</dbReference>
<keyword evidence="4 6" id="KW-0460">Magnesium</keyword>
<dbReference type="GO" id="GO:0008081">
    <property type="term" value="F:phosphoric diester hydrolase activity"/>
    <property type="evidence" value="ECO:0007669"/>
    <property type="project" value="TreeGrafter"/>
</dbReference>
<evidence type="ECO:0000256" key="6">
    <source>
        <dbReference type="PIRSR" id="PIRSR604808-2"/>
    </source>
</evidence>
<feature type="binding site" evidence="6">
    <location>
        <position position="37"/>
    </location>
    <ligand>
        <name>Mg(2+)</name>
        <dbReference type="ChEBI" id="CHEBI:18420"/>
        <label>1</label>
    </ligand>
</feature>
<organism evidence="9 10">
    <name type="scientific">candidate division KSB3 bacterium</name>
    <dbReference type="NCBI Taxonomy" id="2044937"/>
    <lineage>
        <taxon>Bacteria</taxon>
        <taxon>candidate division KSB3</taxon>
    </lineage>
</organism>
<dbReference type="Proteomes" id="UP000230821">
    <property type="component" value="Unassembled WGS sequence"/>
</dbReference>
<feature type="binding site" evidence="6">
    <location>
        <position position="247"/>
    </location>
    <ligand>
        <name>Mg(2+)</name>
        <dbReference type="ChEBI" id="CHEBI:18420"/>
        <label>1</label>
    </ligand>
</feature>
<dbReference type="GO" id="GO:0046872">
    <property type="term" value="F:metal ion binding"/>
    <property type="evidence" value="ECO:0007669"/>
    <property type="project" value="UniProtKB-KW"/>
</dbReference>
<dbReference type="NCBIfam" id="TIGR00195">
    <property type="entry name" value="exoDNase_III"/>
    <property type="match status" value="1"/>
</dbReference>
<feature type="site" description="Important for catalytic activity" evidence="7">
    <location>
        <position position="221"/>
    </location>
</feature>
<gene>
    <name evidence="9" type="primary">xth</name>
    <name evidence="9" type="ORF">CSA56_01050</name>
</gene>
<dbReference type="InterPro" id="IPR004808">
    <property type="entry name" value="AP_endonuc_1"/>
</dbReference>
<evidence type="ECO:0000256" key="1">
    <source>
        <dbReference type="ARBA" id="ARBA00007092"/>
    </source>
</evidence>
<feature type="active site" evidence="5">
    <location>
        <position position="110"/>
    </location>
</feature>
<dbReference type="AlphaFoldDB" id="A0A2G6KKJ2"/>
<dbReference type="PANTHER" id="PTHR22748:SF6">
    <property type="entry name" value="DNA-(APURINIC OR APYRIMIDINIC SITE) ENDONUCLEASE"/>
    <property type="match status" value="1"/>
</dbReference>
<evidence type="ECO:0000313" key="9">
    <source>
        <dbReference type="EMBL" id="PIE36171.1"/>
    </source>
</evidence>
<dbReference type="Gene3D" id="3.60.10.10">
    <property type="entry name" value="Endonuclease/exonuclease/phosphatase"/>
    <property type="match status" value="1"/>
</dbReference>
<feature type="active site" description="Proton acceptor" evidence="5">
    <location>
        <position position="247"/>
    </location>
</feature>
<evidence type="ECO:0000259" key="8">
    <source>
        <dbReference type="Pfam" id="PF03372"/>
    </source>
</evidence>
<feature type="binding site" evidence="6">
    <location>
        <position position="9"/>
    </location>
    <ligand>
        <name>Mg(2+)</name>
        <dbReference type="ChEBI" id="CHEBI:18420"/>
        <label>1</label>
    </ligand>
</feature>
<dbReference type="PROSITE" id="PS00726">
    <property type="entry name" value="AP_NUCLEASE_F1_1"/>
    <property type="match status" value="1"/>
</dbReference>
<dbReference type="GO" id="GO:0003677">
    <property type="term" value="F:DNA binding"/>
    <property type="evidence" value="ECO:0007669"/>
    <property type="project" value="InterPro"/>
</dbReference>
<name>A0A2G6KKJ2_9BACT</name>
<comment type="caution">
    <text evidence="9">The sequence shown here is derived from an EMBL/GenBank/DDBJ whole genome shotgun (WGS) entry which is preliminary data.</text>
</comment>
<proteinExistence type="inferred from homology"/>
<comment type="similarity">
    <text evidence="1">Belongs to the DNA repair enzymes AP/ExoA family.</text>
</comment>
<dbReference type="FunFam" id="3.60.10.10:FF:000026">
    <property type="entry name" value="Exodeoxyribonuclease III"/>
    <property type="match status" value="1"/>
</dbReference>
<keyword evidence="6" id="KW-0464">Manganese</keyword>
<dbReference type="PROSITE" id="PS51435">
    <property type="entry name" value="AP_NUCLEASE_F1_4"/>
    <property type="match status" value="1"/>
</dbReference>
<dbReference type="EMBL" id="PDSK01000023">
    <property type="protein sequence ID" value="PIE36171.1"/>
    <property type="molecule type" value="Genomic_DNA"/>
</dbReference>
<accession>A0A2G6KKJ2</accession>
<dbReference type="Pfam" id="PF03372">
    <property type="entry name" value="Exo_endo_phos"/>
    <property type="match status" value="1"/>
</dbReference>
<feature type="binding site" evidence="6">
    <location>
        <position position="246"/>
    </location>
    <ligand>
        <name>Mg(2+)</name>
        <dbReference type="ChEBI" id="CHEBI:18420"/>
        <label>1</label>
    </ligand>
</feature>